<evidence type="ECO:0000256" key="2">
    <source>
        <dbReference type="ARBA" id="ARBA00022448"/>
    </source>
</evidence>
<evidence type="ECO:0000256" key="4">
    <source>
        <dbReference type="ARBA" id="ARBA00023065"/>
    </source>
</evidence>
<evidence type="ECO:0000256" key="7">
    <source>
        <dbReference type="SAM" id="MobiDB-lite"/>
    </source>
</evidence>
<dbReference type="GO" id="GO:0000221">
    <property type="term" value="C:vacuolar proton-transporting V-type ATPase, V1 domain"/>
    <property type="evidence" value="ECO:0007669"/>
    <property type="project" value="TreeGrafter"/>
</dbReference>
<organism evidence="8">
    <name type="scientific">Panstrongylus lignarius</name>
    <dbReference type="NCBI Taxonomy" id="156445"/>
    <lineage>
        <taxon>Eukaryota</taxon>
        <taxon>Metazoa</taxon>
        <taxon>Ecdysozoa</taxon>
        <taxon>Arthropoda</taxon>
        <taxon>Hexapoda</taxon>
        <taxon>Insecta</taxon>
        <taxon>Pterygota</taxon>
        <taxon>Neoptera</taxon>
        <taxon>Paraneoptera</taxon>
        <taxon>Hemiptera</taxon>
        <taxon>Heteroptera</taxon>
        <taxon>Panheteroptera</taxon>
        <taxon>Cimicomorpha</taxon>
        <taxon>Reduviidae</taxon>
        <taxon>Triatominae</taxon>
        <taxon>Panstrongylus</taxon>
    </lineage>
</organism>
<evidence type="ECO:0000256" key="6">
    <source>
        <dbReference type="RuleBase" id="RU364019"/>
    </source>
</evidence>
<dbReference type="FunFam" id="1.20.5.2950:FF:000001">
    <property type="entry name" value="V-type proton ATPase subunit G"/>
    <property type="match status" value="1"/>
</dbReference>
<dbReference type="GO" id="GO:0016887">
    <property type="term" value="F:ATP hydrolysis activity"/>
    <property type="evidence" value="ECO:0007669"/>
    <property type="project" value="TreeGrafter"/>
</dbReference>
<dbReference type="InterPro" id="IPR005124">
    <property type="entry name" value="V-ATPase_G"/>
</dbReference>
<dbReference type="PANTHER" id="PTHR12713:SF11">
    <property type="entry name" value="V-TYPE PROTON ATPASE SUBUNIT G"/>
    <property type="match status" value="1"/>
</dbReference>
<feature type="region of interest" description="Disordered" evidence="7">
    <location>
        <begin position="23"/>
        <end position="46"/>
    </location>
</feature>
<reference evidence="8" key="1">
    <citation type="journal article" date="2018" name="PLoS Negl. Trop. Dis.">
        <title>An insight into the salivary gland and fat body transcriptome of Panstrongylus lignarius (Hemiptera: Heteroptera), the main vector of Chagas disease in Peru.</title>
        <authorList>
            <person name="Nevoa J.C."/>
            <person name="Mendes M.T."/>
            <person name="da Silva M.V."/>
            <person name="Soares S.C."/>
            <person name="Oliveira C.J.F."/>
            <person name="Ribeiro J.M.C."/>
        </authorList>
    </citation>
    <scope>NUCLEOTIDE SEQUENCE</scope>
</reference>
<dbReference type="PANTHER" id="PTHR12713">
    <property type="entry name" value="VACUOLAR ATP SYNTHASE SUBUNIT G"/>
    <property type="match status" value="1"/>
</dbReference>
<dbReference type="AlphaFoldDB" id="A0A224Y156"/>
<keyword evidence="2 6" id="KW-0813">Transport</keyword>
<dbReference type="FunFam" id="1.20.5.620:FF:000004">
    <property type="entry name" value="V-type proton ATPase subunit G"/>
    <property type="match status" value="1"/>
</dbReference>
<evidence type="ECO:0000256" key="1">
    <source>
        <dbReference type="ARBA" id="ARBA00010066"/>
    </source>
</evidence>
<dbReference type="GO" id="GO:0097401">
    <property type="term" value="P:synaptic vesicle lumen acidification"/>
    <property type="evidence" value="ECO:0007669"/>
    <property type="project" value="TreeGrafter"/>
</dbReference>
<keyword evidence="4 6" id="KW-0406">Ion transport</keyword>
<accession>A0A224Y156</accession>
<dbReference type="GO" id="GO:0098793">
    <property type="term" value="C:presynapse"/>
    <property type="evidence" value="ECO:0007669"/>
    <property type="project" value="GOC"/>
</dbReference>
<dbReference type="EMBL" id="GFTR01002063">
    <property type="protein sequence ID" value="JAW14363.1"/>
    <property type="molecule type" value="Transcribed_RNA"/>
</dbReference>
<dbReference type="GO" id="GO:0046961">
    <property type="term" value="F:proton-transporting ATPase activity, rotational mechanism"/>
    <property type="evidence" value="ECO:0007669"/>
    <property type="project" value="InterPro"/>
</dbReference>
<comment type="subunit">
    <text evidence="6">V-ATPase is a heteromultimeric enzyme made up of two complexes: the ATP-hydrolytic V1 complex and the proton translocation V0 complex.</text>
</comment>
<evidence type="ECO:0000256" key="5">
    <source>
        <dbReference type="ARBA" id="ARBA00071125"/>
    </source>
</evidence>
<name>A0A224Y156_9HEMI</name>
<comment type="function">
    <text evidence="6">Subunit of the V1 complex of vacuolar(H+)-ATPase (V-ATPase), a multisubunit enzyme composed of a peripheral complex (V1) that hydrolyzes ATP and a membrane integral complex (V0) that translocates protons. V-ATPase is responsible for acidifying and maintaining the pH of intracellular compartments and in some cell types, is targeted to the plasma membrane, where it is responsible for acidifying the extracellular environment.</text>
</comment>
<dbReference type="NCBIfam" id="TIGR01147">
    <property type="entry name" value="V_ATP_synt_G"/>
    <property type="match status" value="1"/>
</dbReference>
<sequence>MASQTQGIQQLLAAEKRAADKVADAKKRKARRLKQAKEQAQQEIDKYKQDREKQFREFEAKHVGSRVDVAARIEAATRQKIEELNKAVSVNKEECRIGRLSNRWTSCQQTKTGVQNCAFISV</sequence>
<evidence type="ECO:0000256" key="3">
    <source>
        <dbReference type="ARBA" id="ARBA00022781"/>
    </source>
</evidence>
<keyword evidence="3 6" id="KW-0375">Hydrogen ion transport</keyword>
<protein>
    <recommendedName>
        <fullName evidence="5 6">V-type proton ATPase subunit G</fullName>
    </recommendedName>
</protein>
<evidence type="ECO:0000313" key="8">
    <source>
        <dbReference type="EMBL" id="JAW14363.1"/>
    </source>
</evidence>
<proteinExistence type="inferred from homology"/>
<dbReference type="Pfam" id="PF03179">
    <property type="entry name" value="V-ATPase_G"/>
    <property type="match status" value="1"/>
</dbReference>
<comment type="similarity">
    <text evidence="1 6">Belongs to the V-ATPase G subunit family.</text>
</comment>
<dbReference type="Gene3D" id="1.20.5.2950">
    <property type="match status" value="1"/>
</dbReference>